<sequence>MRSNGWGRGQVHSFVLSSWELLPSLTRSVRLLGFCIRTSNLDLFNKTRSINKPRTNIFLYELAINRWKSFYRSLPLLGIAFSLLGSCKGRYERRVPLSLVKA</sequence>
<name>A0A2G2ZHR2_CAPAN</name>
<proteinExistence type="predicted"/>
<reference evidence="1 2" key="1">
    <citation type="journal article" date="2014" name="Nat. Genet.">
        <title>Genome sequence of the hot pepper provides insights into the evolution of pungency in Capsicum species.</title>
        <authorList>
            <person name="Kim S."/>
            <person name="Park M."/>
            <person name="Yeom S.I."/>
            <person name="Kim Y.M."/>
            <person name="Lee J.M."/>
            <person name="Lee H.A."/>
            <person name="Seo E."/>
            <person name="Choi J."/>
            <person name="Cheong K."/>
            <person name="Kim K.T."/>
            <person name="Jung K."/>
            <person name="Lee G.W."/>
            <person name="Oh S.K."/>
            <person name="Bae C."/>
            <person name="Kim S.B."/>
            <person name="Lee H.Y."/>
            <person name="Kim S.Y."/>
            <person name="Kim M.S."/>
            <person name="Kang B.C."/>
            <person name="Jo Y.D."/>
            <person name="Yang H.B."/>
            <person name="Jeong H.J."/>
            <person name="Kang W.H."/>
            <person name="Kwon J.K."/>
            <person name="Shin C."/>
            <person name="Lim J.Y."/>
            <person name="Park J.H."/>
            <person name="Huh J.H."/>
            <person name="Kim J.S."/>
            <person name="Kim B.D."/>
            <person name="Cohen O."/>
            <person name="Paran I."/>
            <person name="Suh M.C."/>
            <person name="Lee S.B."/>
            <person name="Kim Y.K."/>
            <person name="Shin Y."/>
            <person name="Noh S.J."/>
            <person name="Park J."/>
            <person name="Seo Y.S."/>
            <person name="Kwon S.Y."/>
            <person name="Kim H.A."/>
            <person name="Park J.M."/>
            <person name="Kim H.J."/>
            <person name="Choi S.B."/>
            <person name="Bosland P.W."/>
            <person name="Reeves G."/>
            <person name="Jo S.H."/>
            <person name="Lee B.W."/>
            <person name="Cho H.T."/>
            <person name="Choi H.S."/>
            <person name="Lee M.S."/>
            <person name="Yu Y."/>
            <person name="Do Choi Y."/>
            <person name="Park B.S."/>
            <person name="van Deynze A."/>
            <person name="Ashrafi H."/>
            <person name="Hill T."/>
            <person name="Kim W.T."/>
            <person name="Pai H.S."/>
            <person name="Ahn H.K."/>
            <person name="Yeam I."/>
            <person name="Giovannoni J.J."/>
            <person name="Rose J.K."/>
            <person name="Sorensen I."/>
            <person name="Lee S.J."/>
            <person name="Kim R.W."/>
            <person name="Choi I.Y."/>
            <person name="Choi B.S."/>
            <person name="Lim J.S."/>
            <person name="Lee Y.H."/>
            <person name="Choi D."/>
        </authorList>
    </citation>
    <scope>NUCLEOTIDE SEQUENCE [LARGE SCALE GENOMIC DNA]</scope>
    <source>
        <strain evidence="2">cv. CM334</strain>
    </source>
</reference>
<protein>
    <submittedName>
        <fullName evidence="1">Uncharacterized protein</fullName>
    </submittedName>
</protein>
<accession>A0A2G2ZHR2</accession>
<evidence type="ECO:0000313" key="1">
    <source>
        <dbReference type="EMBL" id="PHT81530.1"/>
    </source>
</evidence>
<organism evidence="1 2">
    <name type="scientific">Capsicum annuum</name>
    <name type="common">Capsicum pepper</name>
    <dbReference type="NCBI Taxonomy" id="4072"/>
    <lineage>
        <taxon>Eukaryota</taxon>
        <taxon>Viridiplantae</taxon>
        <taxon>Streptophyta</taxon>
        <taxon>Embryophyta</taxon>
        <taxon>Tracheophyta</taxon>
        <taxon>Spermatophyta</taxon>
        <taxon>Magnoliopsida</taxon>
        <taxon>eudicotyledons</taxon>
        <taxon>Gunneridae</taxon>
        <taxon>Pentapetalae</taxon>
        <taxon>asterids</taxon>
        <taxon>lamiids</taxon>
        <taxon>Solanales</taxon>
        <taxon>Solanaceae</taxon>
        <taxon>Solanoideae</taxon>
        <taxon>Capsiceae</taxon>
        <taxon>Capsicum</taxon>
    </lineage>
</organism>
<dbReference type="EMBL" id="AYRZ02000005">
    <property type="protein sequence ID" value="PHT81530.1"/>
    <property type="molecule type" value="Genomic_DNA"/>
</dbReference>
<dbReference type="Proteomes" id="UP000222542">
    <property type="component" value="Unassembled WGS sequence"/>
</dbReference>
<reference evidence="1 2" key="2">
    <citation type="journal article" date="2017" name="Genome Biol.">
        <title>New reference genome sequences of hot pepper reveal the massive evolution of plant disease-resistance genes by retroduplication.</title>
        <authorList>
            <person name="Kim S."/>
            <person name="Park J."/>
            <person name="Yeom S.I."/>
            <person name="Kim Y.M."/>
            <person name="Seo E."/>
            <person name="Kim K.T."/>
            <person name="Kim M.S."/>
            <person name="Lee J.M."/>
            <person name="Cheong K."/>
            <person name="Shin H.S."/>
            <person name="Kim S.B."/>
            <person name="Han K."/>
            <person name="Lee J."/>
            <person name="Park M."/>
            <person name="Lee H.A."/>
            <person name="Lee H.Y."/>
            <person name="Lee Y."/>
            <person name="Oh S."/>
            <person name="Lee J.H."/>
            <person name="Choi E."/>
            <person name="Choi E."/>
            <person name="Lee S.E."/>
            <person name="Jeon J."/>
            <person name="Kim H."/>
            <person name="Choi G."/>
            <person name="Song H."/>
            <person name="Lee J."/>
            <person name="Lee S.C."/>
            <person name="Kwon J.K."/>
            <person name="Lee H.Y."/>
            <person name="Koo N."/>
            <person name="Hong Y."/>
            <person name="Kim R.W."/>
            <person name="Kang W.H."/>
            <person name="Huh J.H."/>
            <person name="Kang B.C."/>
            <person name="Yang T.J."/>
            <person name="Lee Y.H."/>
            <person name="Bennetzen J.L."/>
            <person name="Choi D."/>
        </authorList>
    </citation>
    <scope>NUCLEOTIDE SEQUENCE [LARGE SCALE GENOMIC DNA]</scope>
    <source>
        <strain evidence="2">cv. CM334</strain>
    </source>
</reference>
<keyword evidence="2" id="KW-1185">Reference proteome</keyword>
<dbReference type="Gramene" id="PHT81530">
    <property type="protein sequence ID" value="PHT81530"/>
    <property type="gene ID" value="T459_14545"/>
</dbReference>
<comment type="caution">
    <text evidence="1">The sequence shown here is derived from an EMBL/GenBank/DDBJ whole genome shotgun (WGS) entry which is preliminary data.</text>
</comment>
<gene>
    <name evidence="1" type="ORF">T459_14545</name>
</gene>
<dbReference type="AlphaFoldDB" id="A0A2G2ZHR2"/>
<evidence type="ECO:0000313" key="2">
    <source>
        <dbReference type="Proteomes" id="UP000222542"/>
    </source>
</evidence>